<gene>
    <name evidence="2" type="ORF">ALMOND_2B012139</name>
    <name evidence="1" type="ORF">L3X38_025850</name>
</gene>
<dbReference type="Gramene" id="VVA30881">
    <property type="protein sequence ID" value="VVA30881"/>
    <property type="gene ID" value="Prudul26B012139"/>
</dbReference>
<dbReference type="InParanoid" id="A0A5E4FTP1"/>
<reference evidence="2" key="1">
    <citation type="submission" date="2019-07" db="EMBL/GenBank/DDBJ databases">
        <authorList>
            <person name="Alioto T."/>
            <person name="Alioto T."/>
            <person name="Gomez Garrido J."/>
        </authorList>
    </citation>
    <scope>NUCLEOTIDE SEQUENCE</scope>
</reference>
<keyword evidence="4" id="KW-1185">Reference proteome</keyword>
<organism evidence="2 3">
    <name type="scientific">Prunus dulcis</name>
    <name type="common">Almond</name>
    <name type="synonym">Amygdalus dulcis</name>
    <dbReference type="NCBI Taxonomy" id="3755"/>
    <lineage>
        <taxon>Eukaryota</taxon>
        <taxon>Viridiplantae</taxon>
        <taxon>Streptophyta</taxon>
        <taxon>Embryophyta</taxon>
        <taxon>Tracheophyta</taxon>
        <taxon>Spermatophyta</taxon>
        <taxon>Magnoliopsida</taxon>
        <taxon>eudicotyledons</taxon>
        <taxon>Gunneridae</taxon>
        <taxon>Pentapetalae</taxon>
        <taxon>rosids</taxon>
        <taxon>fabids</taxon>
        <taxon>Rosales</taxon>
        <taxon>Rosaceae</taxon>
        <taxon>Amygdaloideae</taxon>
        <taxon>Amygdaleae</taxon>
        <taxon>Prunus</taxon>
    </lineage>
</organism>
<dbReference type="AlphaFoldDB" id="A0A5E4FTP1"/>
<reference evidence="1 4" key="3">
    <citation type="journal article" date="2022" name="G3 (Bethesda)">
        <title>Whole-genome sequence and methylome profiling of the almond [Prunus dulcis (Mill.) D.A. Webb] cultivar 'Nonpareil'.</title>
        <authorList>
            <person name="D'Amico-Willman K.M."/>
            <person name="Ouma W.Z."/>
            <person name="Meulia T."/>
            <person name="Sideli G.M."/>
            <person name="Gradziel T.M."/>
            <person name="Fresnedo-Ramirez J."/>
        </authorList>
    </citation>
    <scope>NUCLEOTIDE SEQUENCE [LARGE SCALE GENOMIC DNA]</scope>
    <source>
        <strain evidence="1">Clone GOH B32 T37-40</strain>
    </source>
</reference>
<accession>A0A5E4FTP1</accession>
<evidence type="ECO:0000313" key="1">
    <source>
        <dbReference type="EMBL" id="KAI5335716.1"/>
    </source>
</evidence>
<dbReference type="Proteomes" id="UP001054821">
    <property type="component" value="Chromosome 4"/>
</dbReference>
<dbReference type="EMBL" id="JAJFAZ020000004">
    <property type="protein sequence ID" value="KAI5335716.1"/>
    <property type="molecule type" value="Genomic_DNA"/>
</dbReference>
<protein>
    <submittedName>
        <fullName evidence="2">Uncharacterized protein</fullName>
    </submittedName>
</protein>
<evidence type="ECO:0000313" key="4">
    <source>
        <dbReference type="Proteomes" id="UP001054821"/>
    </source>
</evidence>
<name>A0A5E4FTP1_PRUDU</name>
<reference evidence="3" key="2">
    <citation type="journal article" date="2020" name="Plant J.">
        <title>Transposons played a major role in the diversification between the closely related almond and peach genomes: results from the almond genome sequence.</title>
        <authorList>
            <person name="Alioto T."/>
            <person name="Alexiou K.G."/>
            <person name="Bardil A."/>
            <person name="Barteri F."/>
            <person name="Castanera R."/>
            <person name="Cruz F."/>
            <person name="Dhingra A."/>
            <person name="Duval H."/>
            <person name="Fernandez I Marti A."/>
            <person name="Frias L."/>
            <person name="Galan B."/>
            <person name="Garcia J.L."/>
            <person name="Howad W."/>
            <person name="Gomez-Garrido J."/>
            <person name="Gut M."/>
            <person name="Julca I."/>
            <person name="Morata J."/>
            <person name="Puigdomenech P."/>
            <person name="Ribeca P."/>
            <person name="Rubio Cabetas M.J."/>
            <person name="Vlasova A."/>
            <person name="Wirthensohn M."/>
            <person name="Garcia-Mas J."/>
            <person name="Gabaldon T."/>
            <person name="Casacuberta J.M."/>
            <person name="Arus P."/>
        </authorList>
    </citation>
    <scope>NUCLEOTIDE SEQUENCE [LARGE SCALE GENOMIC DNA]</scope>
    <source>
        <strain evidence="3">cv. Texas</strain>
    </source>
</reference>
<sequence>MEKEYDIMTISNFPLSCCSSMSPEEAREYNNILVDTLNQDEAAFSNDIYDFVPLPDTPRNMVLGPYFEDRMPSSVAKVMRLQQKDICLFKKYLNWQGWDRPKLMRGWPTSGRKNGIDGSIDCQDCAIHNGGRRASMMQSCFVSPVSHATIILS</sequence>
<dbReference type="Proteomes" id="UP000327085">
    <property type="component" value="Chromosome 4"/>
</dbReference>
<proteinExistence type="predicted"/>
<dbReference type="EMBL" id="CABIKO010000199">
    <property type="protein sequence ID" value="VVA30881.1"/>
    <property type="molecule type" value="Genomic_DNA"/>
</dbReference>
<evidence type="ECO:0000313" key="2">
    <source>
        <dbReference type="EMBL" id="VVA30881.1"/>
    </source>
</evidence>
<evidence type="ECO:0000313" key="3">
    <source>
        <dbReference type="Proteomes" id="UP000327085"/>
    </source>
</evidence>